<name>A0AAV0YM48_VICFA</name>
<reference evidence="1 2" key="1">
    <citation type="submission" date="2023-01" db="EMBL/GenBank/DDBJ databases">
        <authorList>
            <person name="Kreplak J."/>
        </authorList>
    </citation>
    <scope>NUCLEOTIDE SEQUENCE [LARGE SCALE GENOMIC DNA]</scope>
</reference>
<protein>
    <submittedName>
        <fullName evidence="1">Uncharacterized protein</fullName>
    </submittedName>
</protein>
<dbReference type="EMBL" id="OX451736">
    <property type="protein sequence ID" value="CAI8586549.1"/>
    <property type="molecule type" value="Genomic_DNA"/>
</dbReference>
<dbReference type="AlphaFoldDB" id="A0AAV0YM48"/>
<proteinExistence type="predicted"/>
<dbReference type="Proteomes" id="UP001157006">
    <property type="component" value="Chromosome 1L"/>
</dbReference>
<keyword evidence="2" id="KW-1185">Reference proteome</keyword>
<sequence length="189" mass="22374">MPAQIVRYSQNKFYSKPAKPWTCHQDLPTSICKELRSLESEFDEDEKICDAISEEHGYHFARPKSRDEALHFLNEFGWLFQRERLWNVHDVPDYSLDRFKFVLTFSVERNCCMIVKTLLDMLVDKHYEGASLSTGSMEMLKAIQLLNRAVKRKYMNMVDLLVHYSIPSKNDTFKKYVFPPNMYVPFTLL</sequence>
<gene>
    <name evidence="1" type="ORF">VFH_I259320</name>
</gene>
<accession>A0AAV0YM48</accession>
<organism evidence="1 2">
    <name type="scientific">Vicia faba</name>
    <name type="common">Broad bean</name>
    <name type="synonym">Faba vulgaris</name>
    <dbReference type="NCBI Taxonomy" id="3906"/>
    <lineage>
        <taxon>Eukaryota</taxon>
        <taxon>Viridiplantae</taxon>
        <taxon>Streptophyta</taxon>
        <taxon>Embryophyta</taxon>
        <taxon>Tracheophyta</taxon>
        <taxon>Spermatophyta</taxon>
        <taxon>Magnoliopsida</taxon>
        <taxon>eudicotyledons</taxon>
        <taxon>Gunneridae</taxon>
        <taxon>Pentapetalae</taxon>
        <taxon>rosids</taxon>
        <taxon>fabids</taxon>
        <taxon>Fabales</taxon>
        <taxon>Fabaceae</taxon>
        <taxon>Papilionoideae</taxon>
        <taxon>50 kb inversion clade</taxon>
        <taxon>NPAAA clade</taxon>
        <taxon>Hologalegina</taxon>
        <taxon>IRL clade</taxon>
        <taxon>Fabeae</taxon>
        <taxon>Vicia</taxon>
    </lineage>
</organism>
<evidence type="ECO:0000313" key="2">
    <source>
        <dbReference type="Proteomes" id="UP001157006"/>
    </source>
</evidence>
<evidence type="ECO:0000313" key="1">
    <source>
        <dbReference type="EMBL" id="CAI8586549.1"/>
    </source>
</evidence>